<feature type="compositionally biased region" description="Polar residues" evidence="1">
    <location>
        <begin position="285"/>
        <end position="294"/>
    </location>
</feature>
<feature type="compositionally biased region" description="Basic and acidic residues" evidence="1">
    <location>
        <begin position="142"/>
        <end position="154"/>
    </location>
</feature>
<protein>
    <submittedName>
        <fullName evidence="4">(Atlantic silverside) hypothetical protein</fullName>
    </submittedName>
</protein>
<feature type="region of interest" description="Disordered" evidence="1">
    <location>
        <begin position="188"/>
        <end position="299"/>
    </location>
</feature>
<accession>A0A8S4AFN7</accession>
<evidence type="ECO:0000313" key="4">
    <source>
        <dbReference type="EMBL" id="CAG5865750.1"/>
    </source>
</evidence>
<dbReference type="CDD" id="cd00037">
    <property type="entry name" value="CLECT"/>
    <property type="match status" value="1"/>
</dbReference>
<comment type="caution">
    <text evidence="4">The sequence shown here is derived from an EMBL/GenBank/DDBJ whole genome shotgun (WGS) entry which is preliminary data.</text>
</comment>
<dbReference type="InterPro" id="IPR016186">
    <property type="entry name" value="C-type_lectin-like/link_sf"/>
</dbReference>
<feature type="compositionally biased region" description="Acidic residues" evidence="1">
    <location>
        <begin position="227"/>
        <end position="240"/>
    </location>
</feature>
<dbReference type="PROSITE" id="PS50041">
    <property type="entry name" value="C_TYPE_LECTIN_2"/>
    <property type="match status" value="1"/>
</dbReference>
<feature type="compositionally biased region" description="Basic and acidic residues" evidence="1">
    <location>
        <begin position="64"/>
        <end position="76"/>
    </location>
</feature>
<dbReference type="Pfam" id="PF00059">
    <property type="entry name" value="Lectin_C"/>
    <property type="match status" value="1"/>
</dbReference>
<proteinExistence type="predicted"/>
<evidence type="ECO:0000259" key="3">
    <source>
        <dbReference type="PROSITE" id="PS50041"/>
    </source>
</evidence>
<dbReference type="AlphaFoldDB" id="A0A8S4AFN7"/>
<reference evidence="4" key="1">
    <citation type="submission" date="2021-05" db="EMBL/GenBank/DDBJ databases">
        <authorList>
            <person name="Tigano A."/>
        </authorList>
    </citation>
    <scope>NUCLEOTIDE SEQUENCE</scope>
</reference>
<gene>
    <name evidence="4" type="ORF">MMEN_LOCUS2397</name>
</gene>
<feature type="compositionally biased region" description="Acidic residues" evidence="1">
    <location>
        <begin position="158"/>
        <end position="173"/>
    </location>
</feature>
<feature type="compositionally biased region" description="Acidic residues" evidence="1">
    <location>
        <begin position="189"/>
        <end position="204"/>
    </location>
</feature>
<feature type="signal peptide" evidence="2">
    <location>
        <begin position="1"/>
        <end position="16"/>
    </location>
</feature>
<dbReference type="SUPFAM" id="SSF56436">
    <property type="entry name" value="C-type lectin-like"/>
    <property type="match status" value="1"/>
</dbReference>
<feature type="compositionally biased region" description="Acidic residues" evidence="1">
    <location>
        <begin position="271"/>
        <end position="281"/>
    </location>
</feature>
<name>A0A8S4AFN7_9TELE</name>
<dbReference type="InterPro" id="IPR001304">
    <property type="entry name" value="C-type_lectin-like"/>
</dbReference>
<feature type="compositionally biased region" description="Acidic residues" evidence="1">
    <location>
        <begin position="333"/>
        <end position="342"/>
    </location>
</feature>
<dbReference type="Proteomes" id="UP000677803">
    <property type="component" value="Unassembled WGS sequence"/>
</dbReference>
<dbReference type="Gene3D" id="3.10.100.10">
    <property type="entry name" value="Mannose-Binding Protein A, subunit A"/>
    <property type="match status" value="1"/>
</dbReference>
<keyword evidence="5" id="KW-1185">Reference proteome</keyword>
<feature type="region of interest" description="Disordered" evidence="1">
    <location>
        <begin position="126"/>
        <end position="175"/>
    </location>
</feature>
<feature type="region of interest" description="Disordered" evidence="1">
    <location>
        <begin position="333"/>
        <end position="361"/>
    </location>
</feature>
<keyword evidence="2" id="KW-0732">Signal</keyword>
<dbReference type="PANTHER" id="PTHR22803">
    <property type="entry name" value="MANNOSE, PHOSPHOLIPASE, LECTIN RECEPTOR RELATED"/>
    <property type="match status" value="1"/>
</dbReference>
<organism evidence="4 5">
    <name type="scientific">Menidia menidia</name>
    <name type="common">Atlantic silverside</name>
    <dbReference type="NCBI Taxonomy" id="238744"/>
    <lineage>
        <taxon>Eukaryota</taxon>
        <taxon>Metazoa</taxon>
        <taxon>Chordata</taxon>
        <taxon>Craniata</taxon>
        <taxon>Vertebrata</taxon>
        <taxon>Euteleostomi</taxon>
        <taxon>Actinopterygii</taxon>
        <taxon>Neopterygii</taxon>
        <taxon>Teleostei</taxon>
        <taxon>Neoteleostei</taxon>
        <taxon>Acanthomorphata</taxon>
        <taxon>Ovalentaria</taxon>
        <taxon>Atherinomorphae</taxon>
        <taxon>Atheriniformes</taxon>
        <taxon>Atherinopsidae</taxon>
        <taxon>Menidiinae</taxon>
        <taxon>Menidia</taxon>
    </lineage>
</organism>
<feature type="region of interest" description="Disordered" evidence="1">
    <location>
        <begin position="61"/>
        <end position="85"/>
    </location>
</feature>
<dbReference type="InterPro" id="IPR016187">
    <property type="entry name" value="CTDL_fold"/>
</dbReference>
<dbReference type="InterPro" id="IPR050111">
    <property type="entry name" value="C-type_lectin/snaclec_domain"/>
</dbReference>
<evidence type="ECO:0000313" key="5">
    <source>
        <dbReference type="Proteomes" id="UP000677803"/>
    </source>
</evidence>
<evidence type="ECO:0000256" key="1">
    <source>
        <dbReference type="SAM" id="MobiDB-lite"/>
    </source>
</evidence>
<dbReference type="SMART" id="SM00034">
    <property type="entry name" value="CLECT"/>
    <property type="match status" value="1"/>
</dbReference>
<feature type="domain" description="C-type lectin" evidence="3">
    <location>
        <begin position="373"/>
        <end position="492"/>
    </location>
</feature>
<evidence type="ECO:0000256" key="2">
    <source>
        <dbReference type="SAM" id="SignalP"/>
    </source>
</evidence>
<sequence length="496" mass="56383">MKILLLLSASLMGALAVPLLPPDLHQNPTVSEGNRGPLLGDVVPVMGHVVVENPAPQVMVSPKEQGDRKAPVDKKQSQTVVRQEVKAEVDVRAEQEVKRPDAKVQEQLKEELEAKPEAEAEVVAENKIKQETLADPELQPEQDFKVESEVKVEPDVQMMEEEDPETEADSDLLVEERHIDMERKYEAIGEAEMELEPLEEDMYRDEDSHTESESAPFQGQEAVLELLPEEQEEEDVEEDREIQRMRSQISAEDSILTLEPEMGEDPLPNELNDESLEEGQDWDTAGQQSLSENSFPDEEGVIEMSPEYRNEYSMMEEEAQRIRDEEPPAQFFEEQEMEEEAPQTDGMSKSEASALVEDEPDSLERRHCSGLLFEGKCYQFFREPKDAEASELFCQESFPGGHLASITSAELHREVMKLILKENGHRTRTWVGGLRNLKTNGFIWIDGSRWGYADWLSGEPNNTSRVENCLEVLGSGKFNDFTCWEPQTFLCSFSYQ</sequence>
<dbReference type="EMBL" id="CAJRST010001113">
    <property type="protein sequence ID" value="CAG5865750.1"/>
    <property type="molecule type" value="Genomic_DNA"/>
</dbReference>
<dbReference type="OrthoDB" id="441660at2759"/>
<feature type="chain" id="PRO_5035734916" evidence="2">
    <location>
        <begin position="17"/>
        <end position="496"/>
    </location>
</feature>